<dbReference type="OrthoDB" id="8954335at2759"/>
<dbReference type="CDD" id="cd01852">
    <property type="entry name" value="AIG1"/>
    <property type="match status" value="1"/>
</dbReference>
<name>A0A7J6V5S6_THATH</name>
<dbReference type="PANTHER" id="PTHR10903">
    <property type="entry name" value="GTPASE, IMAP FAMILY MEMBER-RELATED"/>
    <property type="match status" value="1"/>
</dbReference>
<evidence type="ECO:0000313" key="8">
    <source>
        <dbReference type="Proteomes" id="UP000554482"/>
    </source>
</evidence>
<dbReference type="GO" id="GO:0005525">
    <property type="term" value="F:GTP binding"/>
    <property type="evidence" value="ECO:0007669"/>
    <property type="project" value="UniProtKB-KW"/>
</dbReference>
<dbReference type="Pfam" id="PF04548">
    <property type="entry name" value="AIG1"/>
    <property type="match status" value="1"/>
</dbReference>
<feature type="transmembrane region" description="Helical" evidence="5">
    <location>
        <begin position="21"/>
        <end position="42"/>
    </location>
</feature>
<keyword evidence="2" id="KW-0547">Nucleotide-binding</keyword>
<feature type="region of interest" description="Disordered" evidence="4">
    <location>
        <begin position="381"/>
        <end position="414"/>
    </location>
</feature>
<keyword evidence="5" id="KW-0812">Transmembrane</keyword>
<sequence length="427" mass="48960">FRVAQTSSIDRYPRINTTFHYTFLFFWYQTLSLFISTLNFAISTTNLTFKMGGSGIDEDWDLAETSSNEARTVVLVGRTGNGKSATGNSILGRKAFKSSSRSSGVTTTCEMQRGVLKNGQVVNVIDTPGLFDYIVGSAEEIVNCVRLAKDGIHAVLVVLSVMTRFSREEETAIRYLQTFFGDKFVDYMVVVFTGGDILEEDEETIEDYMGRDCPEPLKDILRMCNNRLVLFDNKTKDESKKTEQFEQLLALVNMVVAENGGQPFSDELLVEMKEREKQFDDQNKQVELLEDCSKLEISQIKKAIQKADEEQLKRLIEMVEQRLGETTKLFQQQLAEEQAARLKAETFAKENIVELQQLRERMEKSKETEEENRVELQRLRESMEKAKKQSDEETRVKLRGLTESLEKSRKETEELRRLAESGRCNIL</sequence>
<dbReference type="EMBL" id="JABWDY010037922">
    <property type="protein sequence ID" value="KAF5180061.1"/>
    <property type="molecule type" value="Genomic_DNA"/>
</dbReference>
<dbReference type="AlphaFoldDB" id="A0A7J6V5S6"/>
<dbReference type="Proteomes" id="UP000554482">
    <property type="component" value="Unassembled WGS sequence"/>
</dbReference>
<dbReference type="PANTHER" id="PTHR10903:SF184">
    <property type="entry name" value="GTP-BINDING PROTEIN A"/>
    <property type="match status" value="1"/>
</dbReference>
<dbReference type="FunFam" id="3.40.50.300:FF:000840">
    <property type="entry name" value="Immune-associated nucleotide-binding protein 9"/>
    <property type="match status" value="1"/>
</dbReference>
<dbReference type="PROSITE" id="PS51720">
    <property type="entry name" value="G_AIG1"/>
    <property type="match status" value="1"/>
</dbReference>
<dbReference type="InterPro" id="IPR006703">
    <property type="entry name" value="G_AIG1"/>
</dbReference>
<keyword evidence="5" id="KW-1133">Transmembrane helix</keyword>
<comment type="similarity">
    <text evidence="1">Belongs to the TRAFAC class TrmE-Era-EngA-EngB-Septin-like GTPase superfamily. AIG1/Toc34/Toc159-like paraseptin GTPase family. IAN subfamily.</text>
</comment>
<organism evidence="7 8">
    <name type="scientific">Thalictrum thalictroides</name>
    <name type="common">Rue-anemone</name>
    <name type="synonym">Anemone thalictroides</name>
    <dbReference type="NCBI Taxonomy" id="46969"/>
    <lineage>
        <taxon>Eukaryota</taxon>
        <taxon>Viridiplantae</taxon>
        <taxon>Streptophyta</taxon>
        <taxon>Embryophyta</taxon>
        <taxon>Tracheophyta</taxon>
        <taxon>Spermatophyta</taxon>
        <taxon>Magnoliopsida</taxon>
        <taxon>Ranunculales</taxon>
        <taxon>Ranunculaceae</taxon>
        <taxon>Thalictroideae</taxon>
        <taxon>Thalictrum</taxon>
    </lineage>
</organism>
<evidence type="ECO:0000256" key="2">
    <source>
        <dbReference type="ARBA" id="ARBA00022741"/>
    </source>
</evidence>
<evidence type="ECO:0000313" key="7">
    <source>
        <dbReference type="EMBL" id="KAF5180061.1"/>
    </source>
</evidence>
<evidence type="ECO:0000259" key="6">
    <source>
        <dbReference type="PROSITE" id="PS51720"/>
    </source>
</evidence>
<keyword evidence="3" id="KW-0342">GTP-binding</keyword>
<feature type="domain" description="AIG1-type G" evidence="6">
    <location>
        <begin position="68"/>
        <end position="273"/>
    </location>
</feature>
<accession>A0A7J6V5S6</accession>
<feature type="compositionally biased region" description="Basic and acidic residues" evidence="4">
    <location>
        <begin position="404"/>
        <end position="414"/>
    </location>
</feature>
<dbReference type="InterPro" id="IPR045058">
    <property type="entry name" value="GIMA/IAN/Toc"/>
</dbReference>
<evidence type="ECO:0000256" key="4">
    <source>
        <dbReference type="SAM" id="MobiDB-lite"/>
    </source>
</evidence>
<dbReference type="InterPro" id="IPR027417">
    <property type="entry name" value="P-loop_NTPase"/>
</dbReference>
<keyword evidence="5" id="KW-0472">Membrane</keyword>
<gene>
    <name evidence="7" type="ORF">FRX31_030352</name>
</gene>
<evidence type="ECO:0000256" key="5">
    <source>
        <dbReference type="SAM" id="Phobius"/>
    </source>
</evidence>
<evidence type="ECO:0000256" key="1">
    <source>
        <dbReference type="ARBA" id="ARBA00008535"/>
    </source>
</evidence>
<feature type="non-terminal residue" evidence="7">
    <location>
        <position position="1"/>
    </location>
</feature>
<comment type="caution">
    <text evidence="7">The sequence shown here is derived from an EMBL/GenBank/DDBJ whole genome shotgun (WGS) entry which is preliminary data.</text>
</comment>
<dbReference type="Gene3D" id="3.40.50.300">
    <property type="entry name" value="P-loop containing nucleotide triphosphate hydrolases"/>
    <property type="match status" value="1"/>
</dbReference>
<feature type="compositionally biased region" description="Basic and acidic residues" evidence="4">
    <location>
        <begin position="381"/>
        <end position="396"/>
    </location>
</feature>
<proteinExistence type="inferred from homology"/>
<dbReference type="SUPFAM" id="SSF52540">
    <property type="entry name" value="P-loop containing nucleoside triphosphate hydrolases"/>
    <property type="match status" value="1"/>
</dbReference>
<evidence type="ECO:0000256" key="3">
    <source>
        <dbReference type="ARBA" id="ARBA00023134"/>
    </source>
</evidence>
<keyword evidence="8" id="KW-1185">Reference proteome</keyword>
<protein>
    <submittedName>
        <fullName evidence="7">Immune-associated nucleotide-binding protein</fullName>
    </submittedName>
</protein>
<reference evidence="7 8" key="1">
    <citation type="submission" date="2020-06" db="EMBL/GenBank/DDBJ databases">
        <title>Transcriptomic and genomic resources for Thalictrum thalictroides and T. hernandezii: Facilitating candidate gene discovery in an emerging model plant lineage.</title>
        <authorList>
            <person name="Arias T."/>
            <person name="Riano-Pachon D.M."/>
            <person name="Di Stilio V.S."/>
        </authorList>
    </citation>
    <scope>NUCLEOTIDE SEQUENCE [LARGE SCALE GENOMIC DNA]</scope>
    <source>
        <strain evidence="8">cv. WT478/WT964</strain>
        <tissue evidence="7">Leaves</tissue>
    </source>
</reference>